<dbReference type="InterPro" id="IPR011701">
    <property type="entry name" value="MFS"/>
</dbReference>
<feature type="transmembrane region" description="Helical" evidence="4">
    <location>
        <begin position="17"/>
        <end position="35"/>
    </location>
</feature>
<dbReference type="PROSITE" id="PS50850">
    <property type="entry name" value="MFS"/>
    <property type="match status" value="1"/>
</dbReference>
<dbReference type="InterPro" id="IPR052952">
    <property type="entry name" value="MFS-Transporter"/>
</dbReference>
<feature type="transmembrane region" description="Helical" evidence="4">
    <location>
        <begin position="55"/>
        <end position="74"/>
    </location>
</feature>
<dbReference type="SUPFAM" id="SSF103473">
    <property type="entry name" value="MFS general substrate transporter"/>
    <property type="match status" value="1"/>
</dbReference>
<evidence type="ECO:0000256" key="3">
    <source>
        <dbReference type="ARBA" id="ARBA00023136"/>
    </source>
</evidence>
<dbReference type="RefSeq" id="WP_091018387.1">
    <property type="nucleotide sequence ID" value="NZ_CP041745.1"/>
</dbReference>
<dbReference type="EMBL" id="FOQU01000010">
    <property type="protein sequence ID" value="SFJ73256.1"/>
    <property type="molecule type" value="Genomic_DNA"/>
</dbReference>
<dbReference type="STRING" id="420953.SAMN05192543_11081"/>
<feature type="domain" description="Major facilitator superfamily (MFS) profile" evidence="5">
    <location>
        <begin position="1"/>
        <end position="425"/>
    </location>
</feature>
<dbReference type="InterPro" id="IPR020846">
    <property type="entry name" value="MFS_dom"/>
</dbReference>
<feature type="transmembrane region" description="Helical" evidence="4">
    <location>
        <begin position="83"/>
        <end position="101"/>
    </location>
</feature>
<dbReference type="AlphaFoldDB" id="A0A1I3TUE2"/>
<dbReference type="OrthoDB" id="8628659at2"/>
<reference evidence="6 7" key="1">
    <citation type="submission" date="2016-10" db="EMBL/GenBank/DDBJ databases">
        <authorList>
            <person name="de Groot N.N."/>
        </authorList>
    </citation>
    <scope>NUCLEOTIDE SEQUENCE [LARGE SCALE GENOMIC DNA]</scope>
    <source>
        <strain evidence="6 7">LMG 23650</strain>
    </source>
</reference>
<evidence type="ECO:0000313" key="7">
    <source>
        <dbReference type="Proteomes" id="UP000199548"/>
    </source>
</evidence>
<accession>A0A1I3TUE2</accession>
<sequence length="425" mass="45582">MVEQHTTQYGDRHRWKILGIGVAANASFAAVFQGLPTTSVLMRMNYNLSNDQLGLALGLLGMGIAVSEIPWGLLTDRWGDRRVLLTGLGATSIALCLFALFGSPTADRVPGPWQLALGLFFVGLLGGSVNGSSGRAVMSWFKKNEQGYAMSIRQIAYPLGGGIGALLLPVVASRFGFNATFAVLAFGCVTTAAFTWVWLHESPEKIRQDAGVRTPAPGDAGVAAKDASAARSPLRDFKIWRMIAAIGLFSVPQFAVITFASIFLHDVCKAGIVVTAGIMIVIQSGAIAARIWSGRWTDRHGNRRYYLIRCSLLVAVSFAVLALSLFVLGRLNIDNSLKLVIISALLIVSGVCASAWTGIANAELAVQVGIRRVGTALGMCNTAVYTALFFAPYFTPIVAKLWSWPAAWLMASLFAFSANALFRRT</sequence>
<protein>
    <submittedName>
        <fullName evidence="6">Sugar phosphate permease</fullName>
    </submittedName>
</protein>
<dbReference type="PANTHER" id="PTHR23527:SF1">
    <property type="entry name" value="BLL3282 PROTEIN"/>
    <property type="match status" value="1"/>
</dbReference>
<evidence type="ECO:0000256" key="1">
    <source>
        <dbReference type="ARBA" id="ARBA00022692"/>
    </source>
</evidence>
<keyword evidence="1 4" id="KW-0812">Transmembrane</keyword>
<keyword evidence="3 4" id="KW-0472">Membrane</keyword>
<evidence type="ECO:0000256" key="4">
    <source>
        <dbReference type="SAM" id="Phobius"/>
    </source>
</evidence>
<feature type="transmembrane region" description="Helical" evidence="4">
    <location>
        <begin position="270"/>
        <end position="293"/>
    </location>
</feature>
<evidence type="ECO:0000256" key="2">
    <source>
        <dbReference type="ARBA" id="ARBA00022989"/>
    </source>
</evidence>
<feature type="transmembrane region" description="Helical" evidence="4">
    <location>
        <begin position="239"/>
        <end position="264"/>
    </location>
</feature>
<gene>
    <name evidence="6" type="ORF">SAMN05192543_11081</name>
</gene>
<feature type="transmembrane region" description="Helical" evidence="4">
    <location>
        <begin position="339"/>
        <end position="361"/>
    </location>
</feature>
<feature type="transmembrane region" description="Helical" evidence="4">
    <location>
        <begin position="373"/>
        <end position="395"/>
    </location>
</feature>
<dbReference type="Proteomes" id="UP000199548">
    <property type="component" value="Unassembled WGS sequence"/>
</dbReference>
<feature type="transmembrane region" description="Helical" evidence="4">
    <location>
        <begin position="179"/>
        <end position="199"/>
    </location>
</feature>
<feature type="transmembrane region" description="Helical" evidence="4">
    <location>
        <begin position="113"/>
        <end position="134"/>
    </location>
</feature>
<evidence type="ECO:0000259" key="5">
    <source>
        <dbReference type="PROSITE" id="PS50850"/>
    </source>
</evidence>
<feature type="transmembrane region" description="Helical" evidence="4">
    <location>
        <begin position="155"/>
        <end position="173"/>
    </location>
</feature>
<feature type="transmembrane region" description="Helical" evidence="4">
    <location>
        <begin position="305"/>
        <end position="327"/>
    </location>
</feature>
<dbReference type="PANTHER" id="PTHR23527">
    <property type="entry name" value="BLL3282 PROTEIN"/>
    <property type="match status" value="1"/>
</dbReference>
<organism evidence="6 7">
    <name type="scientific">Paraburkholderia megapolitana</name>
    <dbReference type="NCBI Taxonomy" id="420953"/>
    <lineage>
        <taxon>Bacteria</taxon>
        <taxon>Pseudomonadati</taxon>
        <taxon>Pseudomonadota</taxon>
        <taxon>Betaproteobacteria</taxon>
        <taxon>Burkholderiales</taxon>
        <taxon>Burkholderiaceae</taxon>
        <taxon>Paraburkholderia</taxon>
    </lineage>
</organism>
<dbReference type="Gene3D" id="1.20.1250.20">
    <property type="entry name" value="MFS general substrate transporter like domains"/>
    <property type="match status" value="2"/>
</dbReference>
<evidence type="ECO:0000313" key="6">
    <source>
        <dbReference type="EMBL" id="SFJ73256.1"/>
    </source>
</evidence>
<keyword evidence="2 4" id="KW-1133">Transmembrane helix</keyword>
<feature type="transmembrane region" description="Helical" evidence="4">
    <location>
        <begin position="401"/>
        <end position="422"/>
    </location>
</feature>
<keyword evidence="7" id="KW-1185">Reference proteome</keyword>
<dbReference type="Pfam" id="PF07690">
    <property type="entry name" value="MFS_1"/>
    <property type="match status" value="1"/>
</dbReference>
<proteinExistence type="predicted"/>
<dbReference type="GO" id="GO:0022857">
    <property type="term" value="F:transmembrane transporter activity"/>
    <property type="evidence" value="ECO:0007669"/>
    <property type="project" value="InterPro"/>
</dbReference>
<dbReference type="InterPro" id="IPR036259">
    <property type="entry name" value="MFS_trans_sf"/>
</dbReference>
<name>A0A1I3TUE2_9BURK</name>